<evidence type="ECO:0000313" key="3">
    <source>
        <dbReference type="EMBL" id="RLQ95718.1"/>
    </source>
</evidence>
<dbReference type="RefSeq" id="WP_121680244.1">
    <property type="nucleotide sequence ID" value="NZ_RCVZ01000005.1"/>
</dbReference>
<dbReference type="OrthoDB" id="1708317at2"/>
<comment type="caution">
    <text evidence="3">The sequence shown here is derived from an EMBL/GenBank/DDBJ whole genome shotgun (WGS) entry which is preliminary data.</text>
</comment>
<dbReference type="Proteomes" id="UP000276770">
    <property type="component" value="Unassembled WGS sequence"/>
</dbReference>
<dbReference type="AlphaFoldDB" id="A0A3L7JXV7"/>
<feature type="coiled-coil region" evidence="1">
    <location>
        <begin position="41"/>
        <end position="72"/>
    </location>
</feature>
<keyword evidence="2" id="KW-0472">Membrane</keyword>
<keyword evidence="2" id="KW-0812">Transmembrane</keyword>
<keyword evidence="1" id="KW-0175">Coiled coil</keyword>
<accession>A0A3L7JXV7</accession>
<protein>
    <recommendedName>
        <fullName evidence="5">Swarming motility protein SwrB</fullName>
    </recommendedName>
</protein>
<keyword evidence="2" id="KW-1133">Transmembrane helix</keyword>
<dbReference type="EMBL" id="RCVZ01000005">
    <property type="protein sequence ID" value="RLQ95718.1"/>
    <property type="molecule type" value="Genomic_DNA"/>
</dbReference>
<evidence type="ECO:0008006" key="5">
    <source>
        <dbReference type="Google" id="ProtNLM"/>
    </source>
</evidence>
<evidence type="ECO:0000256" key="1">
    <source>
        <dbReference type="SAM" id="Coils"/>
    </source>
</evidence>
<proteinExistence type="predicted"/>
<reference evidence="3 4" key="1">
    <citation type="submission" date="2018-10" db="EMBL/GenBank/DDBJ databases">
        <title>Falsibacillus sp. genome draft.</title>
        <authorList>
            <person name="Shi S."/>
        </authorList>
    </citation>
    <scope>NUCLEOTIDE SEQUENCE [LARGE SCALE GENOMIC DNA]</scope>
    <source>
        <strain evidence="3 4">GY 10110</strain>
    </source>
</reference>
<gene>
    <name evidence="3" type="ORF">D9X91_08820</name>
</gene>
<sequence>MVTFLLIVSFIFNIVIMFSVVLLYVRQNRLVETENNQRKMMNEMEDVITAYLIEMKEENEKFLSQIQEVKENKPMKAAVESDDMTEIAPSHKRRHAVSAYKKSLSPGRDDLIISEAEQKVDRDEAENTFLQKAMDLQKQGLSIDEIAKELNTGKTEIELLLKFRQFQ</sequence>
<feature type="transmembrane region" description="Helical" evidence="2">
    <location>
        <begin position="6"/>
        <end position="25"/>
    </location>
</feature>
<name>A0A3L7JXV7_9BACI</name>
<keyword evidence="4" id="KW-1185">Reference proteome</keyword>
<evidence type="ECO:0000256" key="2">
    <source>
        <dbReference type="SAM" id="Phobius"/>
    </source>
</evidence>
<organism evidence="3 4">
    <name type="scientific">Falsibacillus albus</name>
    <dbReference type="NCBI Taxonomy" id="2478915"/>
    <lineage>
        <taxon>Bacteria</taxon>
        <taxon>Bacillati</taxon>
        <taxon>Bacillota</taxon>
        <taxon>Bacilli</taxon>
        <taxon>Bacillales</taxon>
        <taxon>Bacillaceae</taxon>
        <taxon>Falsibacillus</taxon>
    </lineage>
</organism>
<evidence type="ECO:0000313" key="4">
    <source>
        <dbReference type="Proteomes" id="UP000276770"/>
    </source>
</evidence>